<evidence type="ECO:0000313" key="2">
    <source>
        <dbReference type="Proteomes" id="UP001163324"/>
    </source>
</evidence>
<accession>A0ACC0VDF4</accession>
<comment type="caution">
    <text evidence="1">The sequence shown here is derived from an EMBL/GenBank/DDBJ whole genome shotgun (WGS) entry which is preliminary data.</text>
</comment>
<protein>
    <submittedName>
        <fullName evidence="1">Uncharacterized protein</fullName>
    </submittedName>
</protein>
<dbReference type="EMBL" id="CM047940">
    <property type="protein sequence ID" value="KAI9904456.1"/>
    <property type="molecule type" value="Genomic_DNA"/>
</dbReference>
<name>A0ACC0VDF4_9HYPO</name>
<organism evidence="1 2">
    <name type="scientific">Trichothecium roseum</name>
    <dbReference type="NCBI Taxonomy" id="47278"/>
    <lineage>
        <taxon>Eukaryota</taxon>
        <taxon>Fungi</taxon>
        <taxon>Dikarya</taxon>
        <taxon>Ascomycota</taxon>
        <taxon>Pezizomycotina</taxon>
        <taxon>Sordariomycetes</taxon>
        <taxon>Hypocreomycetidae</taxon>
        <taxon>Hypocreales</taxon>
        <taxon>Hypocreales incertae sedis</taxon>
        <taxon>Trichothecium</taxon>
    </lineage>
</organism>
<gene>
    <name evidence="1" type="ORF">N3K66_000985</name>
</gene>
<evidence type="ECO:0000313" key="1">
    <source>
        <dbReference type="EMBL" id="KAI9904456.1"/>
    </source>
</evidence>
<sequence>MASVDASRPALEAVDNYGLDDLSDDPFRSPSPPADSKKRKEPDSGLGIDKEVSVQKRARVPNVKLDEAKLLGPNGIPNLRRRAAGLKIKGKGHEFSDASRLLSFYQLWLDDLFPKARFLDALAMVEKLGHKKQIITARNDWISEGRPGRKDEEENLESAPENPKTPARNGDDNNDDGVPDDEDIWGATPKASRAERPRDEPDDDDLAALMAEAESQDAPRGAHERPAAAAGPDDGPEDDDLDALMAEAAEQDAGGGSSNGKGASQARPTPHTDFADEEAAMQELEGLW</sequence>
<keyword evidence="2" id="KW-1185">Reference proteome</keyword>
<proteinExistence type="predicted"/>
<dbReference type="Proteomes" id="UP001163324">
    <property type="component" value="Chromosome 1"/>
</dbReference>
<reference evidence="1" key="1">
    <citation type="submission" date="2022-10" db="EMBL/GenBank/DDBJ databases">
        <title>Complete Genome of Trichothecium roseum strain YXFP-22015, a Plant Pathogen Isolated from Citrus.</title>
        <authorList>
            <person name="Wang Y."/>
            <person name="Zhu L."/>
        </authorList>
    </citation>
    <scope>NUCLEOTIDE SEQUENCE</scope>
    <source>
        <strain evidence="1">YXFP-22015</strain>
    </source>
</reference>